<proteinExistence type="predicted"/>
<sequence length="84" mass="9507">MPDLEPVQIGVRELYEELIGLRQEVVALRAELARRGDADERRDADLDDHESRIRNLERRQWPLPSAAAIIALAGLILGLVQLLQ</sequence>
<evidence type="ECO:0000313" key="2">
    <source>
        <dbReference type="EMBL" id="MFC4335221.1"/>
    </source>
</evidence>
<accession>A0ABV8TWQ0</accession>
<feature type="transmembrane region" description="Helical" evidence="1">
    <location>
        <begin position="61"/>
        <end position="83"/>
    </location>
</feature>
<dbReference type="Proteomes" id="UP001595823">
    <property type="component" value="Unassembled WGS sequence"/>
</dbReference>
<keyword evidence="1" id="KW-1133">Transmembrane helix</keyword>
<evidence type="ECO:0000313" key="3">
    <source>
        <dbReference type="Proteomes" id="UP001595823"/>
    </source>
</evidence>
<name>A0ABV8TWQ0_9ACTN</name>
<organism evidence="2 3">
    <name type="scientific">Salininema proteolyticum</name>
    <dbReference type="NCBI Taxonomy" id="1607685"/>
    <lineage>
        <taxon>Bacteria</taxon>
        <taxon>Bacillati</taxon>
        <taxon>Actinomycetota</taxon>
        <taxon>Actinomycetes</taxon>
        <taxon>Glycomycetales</taxon>
        <taxon>Glycomycetaceae</taxon>
        <taxon>Salininema</taxon>
    </lineage>
</organism>
<dbReference type="RefSeq" id="WP_380619699.1">
    <property type="nucleotide sequence ID" value="NZ_JBHSDK010000012.1"/>
</dbReference>
<dbReference type="EMBL" id="JBHSDK010000012">
    <property type="protein sequence ID" value="MFC4335221.1"/>
    <property type="molecule type" value="Genomic_DNA"/>
</dbReference>
<gene>
    <name evidence="2" type="ORF">ACFPET_08425</name>
</gene>
<protein>
    <recommendedName>
        <fullName evidence="4">DUF883 domain-containing protein</fullName>
    </recommendedName>
</protein>
<reference evidence="3" key="1">
    <citation type="journal article" date="2019" name="Int. J. Syst. Evol. Microbiol.">
        <title>The Global Catalogue of Microorganisms (GCM) 10K type strain sequencing project: providing services to taxonomists for standard genome sequencing and annotation.</title>
        <authorList>
            <consortium name="The Broad Institute Genomics Platform"/>
            <consortium name="The Broad Institute Genome Sequencing Center for Infectious Disease"/>
            <person name="Wu L."/>
            <person name="Ma J."/>
        </authorList>
    </citation>
    <scope>NUCLEOTIDE SEQUENCE [LARGE SCALE GENOMIC DNA]</scope>
    <source>
        <strain evidence="3">IBRC-M 10908</strain>
    </source>
</reference>
<keyword evidence="1" id="KW-0472">Membrane</keyword>
<comment type="caution">
    <text evidence="2">The sequence shown here is derived from an EMBL/GenBank/DDBJ whole genome shotgun (WGS) entry which is preliminary data.</text>
</comment>
<keyword evidence="1" id="KW-0812">Transmembrane</keyword>
<evidence type="ECO:0008006" key="4">
    <source>
        <dbReference type="Google" id="ProtNLM"/>
    </source>
</evidence>
<evidence type="ECO:0000256" key="1">
    <source>
        <dbReference type="SAM" id="Phobius"/>
    </source>
</evidence>
<keyword evidence="3" id="KW-1185">Reference proteome</keyword>